<reference evidence="1" key="1">
    <citation type="submission" date="2023-04" db="EMBL/GenBank/DDBJ databases">
        <title>Phytophthora lilii NBRC 32176.</title>
        <authorList>
            <person name="Ichikawa N."/>
            <person name="Sato H."/>
            <person name="Tonouchi N."/>
        </authorList>
    </citation>
    <scope>NUCLEOTIDE SEQUENCE</scope>
    <source>
        <strain evidence="1">NBRC 32176</strain>
    </source>
</reference>
<accession>A0A9W7CT83</accession>
<sequence>MEERSRERVEGRASFNVSTVAVFSVTAPQSVIAVCINSSGSGGDVSLIAESLSSRLGSFSSTVAMTKSSLTTSFIESVAHCTNDRQLRPQTFL</sequence>
<evidence type="ECO:0000313" key="1">
    <source>
        <dbReference type="EMBL" id="GMF40760.1"/>
    </source>
</evidence>
<proteinExistence type="predicted"/>
<organism evidence="1 2">
    <name type="scientific">Phytophthora lilii</name>
    <dbReference type="NCBI Taxonomy" id="2077276"/>
    <lineage>
        <taxon>Eukaryota</taxon>
        <taxon>Sar</taxon>
        <taxon>Stramenopiles</taxon>
        <taxon>Oomycota</taxon>
        <taxon>Peronosporomycetes</taxon>
        <taxon>Peronosporales</taxon>
        <taxon>Peronosporaceae</taxon>
        <taxon>Phytophthora</taxon>
    </lineage>
</organism>
<dbReference type="EMBL" id="BSXW01002093">
    <property type="protein sequence ID" value="GMF40760.1"/>
    <property type="molecule type" value="Genomic_DNA"/>
</dbReference>
<keyword evidence="2" id="KW-1185">Reference proteome</keyword>
<protein>
    <submittedName>
        <fullName evidence="1">Unnamed protein product</fullName>
    </submittedName>
</protein>
<evidence type="ECO:0000313" key="2">
    <source>
        <dbReference type="Proteomes" id="UP001165083"/>
    </source>
</evidence>
<name>A0A9W7CT83_9STRA</name>
<dbReference type="Proteomes" id="UP001165083">
    <property type="component" value="Unassembled WGS sequence"/>
</dbReference>
<gene>
    <name evidence="1" type="ORF">Plil01_001656200</name>
</gene>
<comment type="caution">
    <text evidence="1">The sequence shown here is derived from an EMBL/GenBank/DDBJ whole genome shotgun (WGS) entry which is preliminary data.</text>
</comment>
<dbReference type="AlphaFoldDB" id="A0A9W7CT83"/>